<feature type="region of interest" description="Disordered" evidence="1">
    <location>
        <begin position="193"/>
        <end position="229"/>
    </location>
</feature>
<reference evidence="3" key="1">
    <citation type="journal article" date="2020" name="Mol. Plant Microbe">
        <title>Rhizobial microsymbionts of the narrowly endemic Oxytropis species growing in Kamchatka are characterized by significant genetic diversity and possess a set of genes that are associated with T3SS and T6SS secretion systems and can affect the development of symbiosis.</title>
        <authorList>
            <person name="Safronova V."/>
            <person name="Guro P."/>
            <person name="Sazanova A."/>
            <person name="Kuznetsova I."/>
            <person name="Belimov A."/>
            <person name="Yakubov V."/>
            <person name="Chirak E."/>
            <person name="Afonin A."/>
            <person name="Gogolev Y."/>
            <person name="Andronov E."/>
            <person name="Tikhonovich I."/>
        </authorList>
    </citation>
    <scope>NUCLEOTIDE SEQUENCE [LARGE SCALE GENOMIC DNA]</scope>
    <source>
        <strain evidence="3">581</strain>
    </source>
</reference>
<organism evidence="2 3">
    <name type="scientific">Tardiphaga robiniae</name>
    <dbReference type="NCBI Taxonomy" id="943830"/>
    <lineage>
        <taxon>Bacteria</taxon>
        <taxon>Pseudomonadati</taxon>
        <taxon>Pseudomonadota</taxon>
        <taxon>Alphaproteobacteria</taxon>
        <taxon>Hyphomicrobiales</taxon>
        <taxon>Nitrobacteraceae</taxon>
        <taxon>Tardiphaga</taxon>
    </lineage>
</organism>
<protein>
    <submittedName>
        <fullName evidence="2">Uncharacterized protein</fullName>
    </submittedName>
</protein>
<dbReference type="AlphaFoldDB" id="A0A7G6TYZ3"/>
<evidence type="ECO:0000313" key="2">
    <source>
        <dbReference type="EMBL" id="QND71975.1"/>
    </source>
</evidence>
<dbReference type="Proteomes" id="UP000515291">
    <property type="component" value="Chromosome"/>
</dbReference>
<dbReference type="EMBL" id="CP050292">
    <property type="protein sequence ID" value="QND71975.1"/>
    <property type="molecule type" value="Genomic_DNA"/>
</dbReference>
<proteinExistence type="predicted"/>
<name>A0A7G6TYZ3_9BRAD</name>
<accession>A0A7G6TYZ3</accession>
<evidence type="ECO:0000313" key="3">
    <source>
        <dbReference type="Proteomes" id="UP000515291"/>
    </source>
</evidence>
<sequence length="229" mass="24900">MNAAEAIWYLQDNRAAIVEAAHLPATGLVQEAYAALLQPGRVHVQSLAGLGAQLPLMGDETTEHYLWRLHEAPFLDRYAIVRRALLSNVWLELPDKLAAVLIQEASEALESAPARLVSVKQVTAARRVNIVTDDEKAERVFLRAIEYGGGGILEIQSNATGPLIEPDPIGTLSRAMLSQCRWRLSPGWWCVQPGGQRTGNRNTVTAPPRPLAPNPGDETPQPSGEAPQP</sequence>
<dbReference type="KEGG" id="trb:HB776_12610"/>
<gene>
    <name evidence="2" type="ORF">HB776_12610</name>
</gene>
<evidence type="ECO:0000256" key="1">
    <source>
        <dbReference type="SAM" id="MobiDB-lite"/>
    </source>
</evidence>
<dbReference type="RefSeq" id="WP_184518126.1">
    <property type="nucleotide sequence ID" value="NZ_CP050292.1"/>
</dbReference>